<dbReference type="Pfam" id="PF06463">
    <property type="entry name" value="Mob_synth_C"/>
    <property type="match status" value="1"/>
</dbReference>
<dbReference type="PANTHER" id="PTHR22960">
    <property type="entry name" value="MOLYBDOPTERIN COFACTOR SYNTHESIS PROTEIN A"/>
    <property type="match status" value="1"/>
</dbReference>
<evidence type="ECO:0000313" key="12">
    <source>
        <dbReference type="Proteomes" id="UP000095553"/>
    </source>
</evidence>
<dbReference type="NCBIfam" id="TIGR02666">
    <property type="entry name" value="moaA"/>
    <property type="match status" value="1"/>
</dbReference>
<dbReference type="Gene3D" id="3.20.20.70">
    <property type="entry name" value="Aldolase class I"/>
    <property type="match status" value="1"/>
</dbReference>
<name>A0A173SAC4_ANAHA</name>
<feature type="domain" description="Radical SAM core" evidence="10">
    <location>
        <begin position="4"/>
        <end position="225"/>
    </location>
</feature>
<keyword evidence="9" id="KW-0456">Lyase</keyword>
<dbReference type="SFLD" id="SFLDG01383">
    <property type="entry name" value="cyclic_pyranopterin_phosphate"/>
    <property type="match status" value="1"/>
</dbReference>
<dbReference type="Proteomes" id="UP000095553">
    <property type="component" value="Unassembled WGS sequence"/>
</dbReference>
<evidence type="ECO:0000256" key="5">
    <source>
        <dbReference type="ARBA" id="ARBA00023004"/>
    </source>
</evidence>
<keyword evidence="2" id="KW-0949">S-adenosyl-L-methionine</keyword>
<dbReference type="GO" id="GO:0061798">
    <property type="term" value="F:GTP 3',8'-cyclase activity"/>
    <property type="evidence" value="ECO:0007669"/>
    <property type="project" value="TreeGrafter"/>
</dbReference>
<keyword evidence="1" id="KW-0004">4Fe-4S</keyword>
<evidence type="ECO:0000256" key="7">
    <source>
        <dbReference type="ARBA" id="ARBA00023134"/>
    </source>
</evidence>
<gene>
    <name evidence="11" type="primary">moaA</name>
    <name evidence="11" type="ORF">ERS852571_01038</name>
</gene>
<dbReference type="RefSeq" id="WP_055072533.1">
    <property type="nucleotide sequence ID" value="NZ_CYXY01000005.1"/>
</dbReference>
<dbReference type="EMBL" id="CYXY01000005">
    <property type="protein sequence ID" value="CUM86669.1"/>
    <property type="molecule type" value="Genomic_DNA"/>
</dbReference>
<dbReference type="GO" id="GO:0046872">
    <property type="term" value="F:metal ion binding"/>
    <property type="evidence" value="ECO:0007669"/>
    <property type="project" value="UniProtKB-KW"/>
</dbReference>
<dbReference type="CDD" id="cd01335">
    <property type="entry name" value="Radical_SAM"/>
    <property type="match status" value="1"/>
</dbReference>
<dbReference type="Pfam" id="PF04055">
    <property type="entry name" value="Radical_SAM"/>
    <property type="match status" value="1"/>
</dbReference>
<accession>A0A173SAC4</accession>
<evidence type="ECO:0000256" key="3">
    <source>
        <dbReference type="ARBA" id="ARBA00022723"/>
    </source>
</evidence>
<dbReference type="CDD" id="cd21117">
    <property type="entry name" value="Twitch_MoaA"/>
    <property type="match status" value="1"/>
</dbReference>
<evidence type="ECO:0000256" key="4">
    <source>
        <dbReference type="ARBA" id="ARBA00022741"/>
    </source>
</evidence>
<dbReference type="SUPFAM" id="SSF102114">
    <property type="entry name" value="Radical SAM enzymes"/>
    <property type="match status" value="1"/>
</dbReference>
<sequence length="320" mass="36722">MKDQFQRTIDYARISITDRCNLYCTYCRPDHEEMLSHGEILRYEEILRVCKILTTLGIDKFKITGGEPLVRKGCSDFIRELKKTDGVNKVTLTTNAILLSKDLVKLAEAGVDGINISLDFMDQEKYKKITGFDGYKQVISVINKAVNIGLNIKINVVLTEQTTMDDIQKFIDYMKDHKICIRFIEQMPLGNKKTTIALTRNEIRKNLKDQGIRFHKTEQRMGNGPAVYETMEGYKGMIGWIEALHGKFCDTCNRIRLTSIGGIKPCLYYEEAGNLRDLLRKAETSDEEIKQVLKEIIYKKPQAHHFEEKPSDGKMYTIGG</sequence>
<dbReference type="SFLD" id="SFLDG01067">
    <property type="entry name" value="SPASM/twitch_domain_containing"/>
    <property type="match status" value="1"/>
</dbReference>
<keyword evidence="4" id="KW-0547">Nucleotide-binding</keyword>
<dbReference type="InterPro" id="IPR058240">
    <property type="entry name" value="rSAM_sf"/>
</dbReference>
<dbReference type="GO" id="GO:0006777">
    <property type="term" value="P:Mo-molybdopterin cofactor biosynthetic process"/>
    <property type="evidence" value="ECO:0007669"/>
    <property type="project" value="UniProtKB-KW"/>
</dbReference>
<proteinExistence type="predicted"/>
<evidence type="ECO:0000256" key="1">
    <source>
        <dbReference type="ARBA" id="ARBA00022485"/>
    </source>
</evidence>
<dbReference type="GO" id="GO:0005525">
    <property type="term" value="F:GTP binding"/>
    <property type="evidence" value="ECO:0007669"/>
    <property type="project" value="UniProtKB-KW"/>
</dbReference>
<dbReference type="AlphaFoldDB" id="A0A173SAC4"/>
<dbReference type="SFLD" id="SFLDG01386">
    <property type="entry name" value="main_SPASM_domain-containing"/>
    <property type="match status" value="1"/>
</dbReference>
<dbReference type="SFLD" id="SFLDS00029">
    <property type="entry name" value="Radical_SAM"/>
    <property type="match status" value="1"/>
</dbReference>
<keyword evidence="6" id="KW-0411">Iron-sulfur</keyword>
<organism evidence="11 12">
    <name type="scientific">Anaerostipes hadrus</name>
    <dbReference type="NCBI Taxonomy" id="649756"/>
    <lineage>
        <taxon>Bacteria</taxon>
        <taxon>Bacillati</taxon>
        <taxon>Bacillota</taxon>
        <taxon>Clostridia</taxon>
        <taxon>Lachnospirales</taxon>
        <taxon>Lachnospiraceae</taxon>
        <taxon>Anaerostipes</taxon>
    </lineage>
</organism>
<dbReference type="SMART" id="SM00729">
    <property type="entry name" value="Elp3"/>
    <property type="match status" value="1"/>
</dbReference>
<reference evidence="11 12" key="1">
    <citation type="submission" date="2015-09" db="EMBL/GenBank/DDBJ databases">
        <authorList>
            <consortium name="Pathogen Informatics"/>
        </authorList>
    </citation>
    <scope>NUCLEOTIDE SEQUENCE [LARGE SCALE GENOMIC DNA]</scope>
    <source>
        <strain evidence="11 12">2789STDY5834959</strain>
    </source>
</reference>
<evidence type="ECO:0000256" key="9">
    <source>
        <dbReference type="ARBA" id="ARBA00023239"/>
    </source>
</evidence>
<dbReference type="InterPro" id="IPR007197">
    <property type="entry name" value="rSAM"/>
</dbReference>
<dbReference type="InterPro" id="IPR010505">
    <property type="entry name" value="MoaA_twitch"/>
</dbReference>
<evidence type="ECO:0000256" key="2">
    <source>
        <dbReference type="ARBA" id="ARBA00022691"/>
    </source>
</evidence>
<dbReference type="InterPro" id="IPR013483">
    <property type="entry name" value="MoaA"/>
</dbReference>
<dbReference type="PROSITE" id="PS51918">
    <property type="entry name" value="RADICAL_SAM"/>
    <property type="match status" value="1"/>
</dbReference>
<dbReference type="GO" id="GO:0061799">
    <property type="term" value="F:cyclic pyranopterin monophosphate synthase activity"/>
    <property type="evidence" value="ECO:0007669"/>
    <property type="project" value="TreeGrafter"/>
</dbReference>
<keyword evidence="3" id="KW-0479">Metal-binding</keyword>
<keyword evidence="8" id="KW-0501">Molybdenum cofactor biosynthesis</keyword>
<dbReference type="GO" id="GO:0051539">
    <property type="term" value="F:4 iron, 4 sulfur cluster binding"/>
    <property type="evidence" value="ECO:0007669"/>
    <property type="project" value="UniProtKB-KW"/>
</dbReference>
<evidence type="ECO:0000256" key="6">
    <source>
        <dbReference type="ARBA" id="ARBA00023014"/>
    </source>
</evidence>
<dbReference type="InterPro" id="IPR050105">
    <property type="entry name" value="MoCo_biosynth_MoaA/MoaC"/>
</dbReference>
<dbReference type="PANTHER" id="PTHR22960:SF0">
    <property type="entry name" value="MOLYBDENUM COFACTOR BIOSYNTHESIS PROTEIN 1"/>
    <property type="match status" value="1"/>
</dbReference>
<keyword evidence="5" id="KW-0408">Iron</keyword>
<keyword evidence="7" id="KW-0342">GTP-binding</keyword>
<dbReference type="InterPro" id="IPR006638">
    <property type="entry name" value="Elp3/MiaA/NifB-like_rSAM"/>
</dbReference>
<dbReference type="InterPro" id="IPR040064">
    <property type="entry name" value="MoaA-like"/>
</dbReference>
<dbReference type="InterPro" id="IPR013785">
    <property type="entry name" value="Aldolase_TIM"/>
</dbReference>
<evidence type="ECO:0000313" key="11">
    <source>
        <dbReference type="EMBL" id="CUM86669.1"/>
    </source>
</evidence>
<evidence type="ECO:0000256" key="8">
    <source>
        <dbReference type="ARBA" id="ARBA00023150"/>
    </source>
</evidence>
<evidence type="ECO:0000259" key="10">
    <source>
        <dbReference type="PROSITE" id="PS51918"/>
    </source>
</evidence>
<protein>
    <submittedName>
        <fullName evidence="11">Molybdenum cofactor biosynthesis protein A</fullName>
    </submittedName>
</protein>